<organism evidence="5 6">
    <name type="scientific">Cyprinus carpio</name>
    <name type="common">Common carp</name>
    <dbReference type="NCBI Taxonomy" id="7962"/>
    <lineage>
        <taxon>Eukaryota</taxon>
        <taxon>Metazoa</taxon>
        <taxon>Chordata</taxon>
        <taxon>Craniata</taxon>
        <taxon>Vertebrata</taxon>
        <taxon>Euteleostomi</taxon>
        <taxon>Actinopterygii</taxon>
        <taxon>Neopterygii</taxon>
        <taxon>Teleostei</taxon>
        <taxon>Ostariophysi</taxon>
        <taxon>Cypriniformes</taxon>
        <taxon>Cyprinidae</taxon>
        <taxon>Cyprininae</taxon>
        <taxon>Cyprinus</taxon>
    </lineage>
</organism>
<evidence type="ECO:0000256" key="1">
    <source>
        <dbReference type="ARBA" id="ARBA00022734"/>
    </source>
</evidence>
<evidence type="ECO:0000256" key="2">
    <source>
        <dbReference type="ARBA" id="ARBA00023157"/>
    </source>
</evidence>
<dbReference type="InterPro" id="IPR033989">
    <property type="entry name" value="CD209-like_CTLD"/>
</dbReference>
<keyword evidence="1" id="KW-0430">Lectin</keyword>
<dbReference type="Pfam" id="PF00059">
    <property type="entry name" value="Lectin_C"/>
    <property type="match status" value="1"/>
</dbReference>
<keyword evidence="3" id="KW-0175">Coiled coil</keyword>
<dbReference type="InterPro" id="IPR050111">
    <property type="entry name" value="C-type_lectin/snaclec_domain"/>
</dbReference>
<feature type="coiled-coil region" evidence="3">
    <location>
        <begin position="40"/>
        <end position="158"/>
    </location>
</feature>
<feature type="domain" description="C-type lectin" evidence="4">
    <location>
        <begin position="198"/>
        <end position="303"/>
    </location>
</feature>
<evidence type="ECO:0000313" key="5">
    <source>
        <dbReference type="Ensembl" id="ENSCCRP00020004074.1"/>
    </source>
</evidence>
<dbReference type="InterPro" id="IPR016186">
    <property type="entry name" value="C-type_lectin-like/link_sf"/>
</dbReference>
<sequence>SELFLSAVVWLVLLCVFLLTAVIVLCVTFTQERQQIITKITNLAEERDQLLTNNKNLTQEREQLLTNNMNLTQEREQLRTNNMNLTQERNQLLTNNMNLTQEREQLRTNNMNLTKERDQLLTNILNVTKERNQLLTNILNVTKERDQLKSEKNELQKLFAGKFLQSYCMKQLYFKYILVYLFFTRDGLSVFIGGWKCHQSSLYFLSSEKKSWSGSRKYCTDKKADLISINNQEEQNISGGKLVWIGLTDTDVEGTWKWVDRSNMTFRFWETGQQNNIEEDCALTRSTGWADFPCGNKYNWICEKSIFK</sequence>
<keyword evidence="2" id="KW-1015">Disulfide bond</keyword>
<name>A0A8C2BXV1_CYPCA</name>
<dbReference type="Gene3D" id="1.20.5.400">
    <property type="match status" value="3"/>
</dbReference>
<dbReference type="CDD" id="cd03590">
    <property type="entry name" value="CLECT_DC-SIGN_like"/>
    <property type="match status" value="1"/>
</dbReference>
<dbReference type="InterPro" id="IPR001304">
    <property type="entry name" value="C-type_lectin-like"/>
</dbReference>
<dbReference type="Proteomes" id="UP000694701">
    <property type="component" value="Unplaced"/>
</dbReference>
<dbReference type="SMART" id="SM00034">
    <property type="entry name" value="CLECT"/>
    <property type="match status" value="1"/>
</dbReference>
<evidence type="ECO:0000313" key="6">
    <source>
        <dbReference type="Proteomes" id="UP000694701"/>
    </source>
</evidence>
<evidence type="ECO:0000259" key="4">
    <source>
        <dbReference type="PROSITE" id="PS50041"/>
    </source>
</evidence>
<dbReference type="GO" id="GO:0030246">
    <property type="term" value="F:carbohydrate binding"/>
    <property type="evidence" value="ECO:0007669"/>
    <property type="project" value="UniProtKB-KW"/>
</dbReference>
<dbReference type="PROSITE" id="PS50041">
    <property type="entry name" value="C_TYPE_LECTIN_2"/>
    <property type="match status" value="1"/>
</dbReference>
<accession>A0A8C2BXV1</accession>
<protein>
    <recommendedName>
        <fullName evidence="4">C-type lectin domain-containing protein</fullName>
    </recommendedName>
</protein>
<evidence type="ECO:0000256" key="3">
    <source>
        <dbReference type="SAM" id="Coils"/>
    </source>
</evidence>
<reference evidence="5" key="1">
    <citation type="submission" date="2025-08" db="UniProtKB">
        <authorList>
            <consortium name="Ensembl"/>
        </authorList>
    </citation>
    <scope>IDENTIFICATION</scope>
</reference>
<dbReference type="PROSITE" id="PS00615">
    <property type="entry name" value="C_TYPE_LECTIN_1"/>
    <property type="match status" value="1"/>
</dbReference>
<dbReference type="Gene3D" id="3.10.100.10">
    <property type="entry name" value="Mannose-Binding Protein A, subunit A"/>
    <property type="match status" value="1"/>
</dbReference>
<dbReference type="AlphaFoldDB" id="A0A8C2BXV1"/>
<dbReference type="Ensembl" id="ENSCCRT00020004660.1">
    <property type="protein sequence ID" value="ENSCCRP00020004074.1"/>
    <property type="gene ID" value="ENSCCRG00020002345.1"/>
</dbReference>
<proteinExistence type="predicted"/>
<dbReference type="InterPro" id="IPR016187">
    <property type="entry name" value="CTDL_fold"/>
</dbReference>
<dbReference type="SUPFAM" id="SSF56436">
    <property type="entry name" value="C-type lectin-like"/>
    <property type="match status" value="1"/>
</dbReference>
<dbReference type="InterPro" id="IPR018378">
    <property type="entry name" value="C-type_lectin_CS"/>
</dbReference>
<dbReference type="PANTHER" id="PTHR22803">
    <property type="entry name" value="MANNOSE, PHOSPHOLIPASE, LECTIN RECEPTOR RELATED"/>
    <property type="match status" value="1"/>
</dbReference>